<proteinExistence type="predicted"/>
<accession>A0A0E9VBH9</accession>
<reference evidence="1" key="2">
    <citation type="journal article" date="2015" name="Fish Shellfish Immunol.">
        <title>Early steps in the European eel (Anguilla anguilla)-Vibrio vulnificus interaction in the gills: Role of the RtxA13 toxin.</title>
        <authorList>
            <person name="Callol A."/>
            <person name="Pajuelo D."/>
            <person name="Ebbesson L."/>
            <person name="Teles M."/>
            <person name="MacKenzie S."/>
            <person name="Amaro C."/>
        </authorList>
    </citation>
    <scope>NUCLEOTIDE SEQUENCE</scope>
</reference>
<protein>
    <submittedName>
        <fullName evidence="1">Uncharacterized protein</fullName>
    </submittedName>
</protein>
<sequence length="18" mass="1969">MYSKCGKVKTVSSVLLII</sequence>
<reference evidence="1" key="1">
    <citation type="submission" date="2014-11" db="EMBL/GenBank/DDBJ databases">
        <authorList>
            <person name="Amaro Gonzalez C."/>
        </authorList>
    </citation>
    <scope>NUCLEOTIDE SEQUENCE</scope>
</reference>
<name>A0A0E9VBH9_ANGAN</name>
<organism evidence="1">
    <name type="scientific">Anguilla anguilla</name>
    <name type="common">European freshwater eel</name>
    <name type="synonym">Muraena anguilla</name>
    <dbReference type="NCBI Taxonomy" id="7936"/>
    <lineage>
        <taxon>Eukaryota</taxon>
        <taxon>Metazoa</taxon>
        <taxon>Chordata</taxon>
        <taxon>Craniata</taxon>
        <taxon>Vertebrata</taxon>
        <taxon>Euteleostomi</taxon>
        <taxon>Actinopterygii</taxon>
        <taxon>Neopterygii</taxon>
        <taxon>Teleostei</taxon>
        <taxon>Anguilliformes</taxon>
        <taxon>Anguillidae</taxon>
        <taxon>Anguilla</taxon>
    </lineage>
</organism>
<dbReference type="AlphaFoldDB" id="A0A0E9VBH9"/>
<dbReference type="EMBL" id="GBXM01034004">
    <property type="protein sequence ID" value="JAH74573.1"/>
    <property type="molecule type" value="Transcribed_RNA"/>
</dbReference>
<evidence type="ECO:0000313" key="1">
    <source>
        <dbReference type="EMBL" id="JAH74573.1"/>
    </source>
</evidence>